<dbReference type="SUPFAM" id="SSF101908">
    <property type="entry name" value="Putative isomerase YbhE"/>
    <property type="match status" value="1"/>
</dbReference>
<dbReference type="InterPro" id="IPR015943">
    <property type="entry name" value="WD40/YVTN_repeat-like_dom_sf"/>
</dbReference>
<protein>
    <submittedName>
        <fullName evidence="1">Uncharacterized protein</fullName>
    </submittedName>
</protein>
<evidence type="ECO:0000313" key="2">
    <source>
        <dbReference type="Proteomes" id="UP001212841"/>
    </source>
</evidence>
<reference evidence="1" key="1">
    <citation type="submission" date="2020-05" db="EMBL/GenBank/DDBJ databases">
        <title>Phylogenomic resolution of chytrid fungi.</title>
        <authorList>
            <person name="Stajich J.E."/>
            <person name="Amses K."/>
            <person name="Simmons R."/>
            <person name="Seto K."/>
            <person name="Myers J."/>
            <person name="Bonds A."/>
            <person name="Quandt C.A."/>
            <person name="Barry K."/>
            <person name="Liu P."/>
            <person name="Grigoriev I."/>
            <person name="Longcore J.E."/>
            <person name="James T.Y."/>
        </authorList>
    </citation>
    <scope>NUCLEOTIDE SEQUENCE</scope>
    <source>
        <strain evidence="1">JEL0318</strain>
    </source>
</reference>
<name>A0AAD5SK72_9FUNG</name>
<proteinExistence type="predicted"/>
<dbReference type="Gene3D" id="2.130.10.10">
    <property type="entry name" value="YVTN repeat-like/Quinoprotein amine dehydrogenase"/>
    <property type="match status" value="1"/>
</dbReference>
<organism evidence="1 2">
    <name type="scientific">Rhizophlyctis rosea</name>
    <dbReference type="NCBI Taxonomy" id="64517"/>
    <lineage>
        <taxon>Eukaryota</taxon>
        <taxon>Fungi</taxon>
        <taxon>Fungi incertae sedis</taxon>
        <taxon>Chytridiomycota</taxon>
        <taxon>Chytridiomycota incertae sedis</taxon>
        <taxon>Chytridiomycetes</taxon>
        <taxon>Rhizophlyctidales</taxon>
        <taxon>Rhizophlyctidaceae</taxon>
        <taxon>Rhizophlyctis</taxon>
    </lineage>
</organism>
<evidence type="ECO:0000313" key="1">
    <source>
        <dbReference type="EMBL" id="KAJ3056884.1"/>
    </source>
</evidence>
<dbReference type="AlphaFoldDB" id="A0AAD5SK72"/>
<dbReference type="EMBL" id="JADGJD010000017">
    <property type="protein sequence ID" value="KAJ3056884.1"/>
    <property type="molecule type" value="Genomic_DNA"/>
</dbReference>
<sequence>MTVTDKALILAGGALDNQFLSIWDVETKLKIHVLHADFMSVRAALRPTSIEWRVYGPPSLPEHHLWTIETVAANSTSNIVICNYALSPIFLVFYAGPEYGYYRRSGTPATISSSSSSSLSSLGGSMINVGILGASPVGNGKLLRVLDLGLTNVPRAPNRMGVSGNGWGLGLHIPKCILVGRLAFVTSATGGDMEKILVVDVRTGKRLYALGYPGLGTITDLKVSGDGTKVVVAGISGAVLVWDVEGSGQDADSAAISNSETELTANRLRSISSSNGTMGIPGWRDRRSWIA</sequence>
<comment type="caution">
    <text evidence="1">The sequence shown here is derived from an EMBL/GenBank/DDBJ whole genome shotgun (WGS) entry which is preliminary data.</text>
</comment>
<gene>
    <name evidence="1" type="ORF">HK097_003044</name>
</gene>
<keyword evidence="2" id="KW-1185">Reference proteome</keyword>
<dbReference type="Proteomes" id="UP001212841">
    <property type="component" value="Unassembled WGS sequence"/>
</dbReference>
<accession>A0AAD5SK72</accession>